<evidence type="ECO:0000313" key="3">
    <source>
        <dbReference type="Proteomes" id="UP000324222"/>
    </source>
</evidence>
<comment type="caution">
    <text evidence="2">The sequence shown here is derived from an EMBL/GenBank/DDBJ whole genome shotgun (WGS) entry which is preliminary data.</text>
</comment>
<name>A0A5B7JQQ3_PORTR</name>
<dbReference type="AlphaFoldDB" id="A0A5B7JQQ3"/>
<dbReference type="EMBL" id="VSRR010122350">
    <property type="protein sequence ID" value="MPD00312.1"/>
    <property type="molecule type" value="Genomic_DNA"/>
</dbReference>
<dbReference type="OrthoDB" id="2105077at2759"/>
<dbReference type="Proteomes" id="UP000324222">
    <property type="component" value="Unassembled WGS sequence"/>
</dbReference>
<dbReference type="PANTHER" id="PTHR33236">
    <property type="entry name" value="INTRAFLAGELLAR TRANSPORT PROTEIN 122 FAMILY PROTEIN-RELATED"/>
    <property type="match status" value="1"/>
</dbReference>
<dbReference type="PANTHER" id="PTHR33236:SF6">
    <property type="entry name" value="CUB DOMAIN-CONTAINING PROTEIN"/>
    <property type="match status" value="1"/>
</dbReference>
<dbReference type="InterPro" id="IPR058698">
    <property type="entry name" value="CUB_metazoa"/>
</dbReference>
<proteinExistence type="predicted"/>
<evidence type="ECO:0000259" key="1">
    <source>
        <dbReference type="Pfam" id="PF26080"/>
    </source>
</evidence>
<dbReference type="Pfam" id="PF26080">
    <property type="entry name" value="CUB_animal"/>
    <property type="match status" value="1"/>
</dbReference>
<protein>
    <recommendedName>
        <fullName evidence="1">CUB domain-containing protein</fullName>
    </recommendedName>
</protein>
<organism evidence="2 3">
    <name type="scientific">Portunus trituberculatus</name>
    <name type="common">Swimming crab</name>
    <name type="synonym">Neptunus trituberculatus</name>
    <dbReference type="NCBI Taxonomy" id="210409"/>
    <lineage>
        <taxon>Eukaryota</taxon>
        <taxon>Metazoa</taxon>
        <taxon>Ecdysozoa</taxon>
        <taxon>Arthropoda</taxon>
        <taxon>Crustacea</taxon>
        <taxon>Multicrustacea</taxon>
        <taxon>Malacostraca</taxon>
        <taxon>Eumalacostraca</taxon>
        <taxon>Eucarida</taxon>
        <taxon>Decapoda</taxon>
        <taxon>Pleocyemata</taxon>
        <taxon>Brachyura</taxon>
        <taxon>Eubrachyura</taxon>
        <taxon>Portunoidea</taxon>
        <taxon>Portunidae</taxon>
        <taxon>Portuninae</taxon>
        <taxon>Portunus</taxon>
    </lineage>
</organism>
<keyword evidence="3" id="KW-1185">Reference proteome</keyword>
<feature type="domain" description="CUB" evidence="1">
    <location>
        <begin position="25"/>
        <end position="77"/>
    </location>
</feature>
<reference evidence="2 3" key="1">
    <citation type="submission" date="2019-05" db="EMBL/GenBank/DDBJ databases">
        <title>Another draft genome of Portunus trituberculatus and its Hox gene families provides insights of decapod evolution.</title>
        <authorList>
            <person name="Jeong J.-H."/>
            <person name="Song I."/>
            <person name="Kim S."/>
            <person name="Choi T."/>
            <person name="Kim D."/>
            <person name="Ryu S."/>
            <person name="Kim W."/>
        </authorList>
    </citation>
    <scope>NUCLEOTIDE SEQUENCE [LARGE SCALE GENOMIC DNA]</scope>
    <source>
        <tissue evidence="2">Muscle</tissue>
    </source>
</reference>
<sequence length="81" mass="9009">MGPAFERSWKVKVSQIPCNTDYTAPSGCLQYYQGVTGQIKTYNYDVSTGLQLSNQDYTSCVRTEKNFCGIQYTACADTGKN</sequence>
<accession>A0A5B7JQQ3</accession>
<gene>
    <name evidence="2" type="ORF">E2C01_095776</name>
</gene>
<evidence type="ECO:0000313" key="2">
    <source>
        <dbReference type="EMBL" id="MPD00312.1"/>
    </source>
</evidence>